<name>A0A4V1GM71_EUBML</name>
<evidence type="ECO:0000313" key="8">
    <source>
        <dbReference type="EMBL" id="QCT72266.1"/>
    </source>
</evidence>
<evidence type="ECO:0000256" key="3">
    <source>
        <dbReference type="ARBA" id="ARBA00022475"/>
    </source>
</evidence>
<feature type="transmembrane region" description="Helical" evidence="7">
    <location>
        <begin position="108"/>
        <end position="130"/>
    </location>
</feature>
<reference evidence="8 9" key="1">
    <citation type="submission" date="2018-05" db="EMBL/GenBank/DDBJ databases">
        <title>Genome comparison of Eubacterium sp.</title>
        <authorList>
            <person name="Feng Y."/>
            <person name="Sanchez-Andrea I."/>
            <person name="Stams A.J.M."/>
            <person name="De Vos W.M."/>
        </authorList>
    </citation>
    <scope>NUCLEOTIDE SEQUENCE [LARGE SCALE GENOMIC DNA]</scope>
    <source>
        <strain evidence="8 9">YI</strain>
    </source>
</reference>
<evidence type="ECO:0000256" key="5">
    <source>
        <dbReference type="ARBA" id="ARBA00022989"/>
    </source>
</evidence>
<gene>
    <name evidence="8" type="ORF">CPZ25_013325</name>
</gene>
<comment type="subcellular location">
    <subcellularLocation>
        <location evidence="1">Cell membrane</location>
        <topology evidence="1">Multi-pass membrane protein</topology>
    </subcellularLocation>
</comment>
<dbReference type="AlphaFoldDB" id="A0A4V1GM71"/>
<dbReference type="Proteomes" id="UP000218387">
    <property type="component" value="Chromosome"/>
</dbReference>
<evidence type="ECO:0000256" key="1">
    <source>
        <dbReference type="ARBA" id="ARBA00004651"/>
    </source>
</evidence>
<accession>A0A4V1GM71</accession>
<dbReference type="PANTHER" id="PTHR43663">
    <property type="entry name" value="CHROMATE TRANSPORT PROTEIN-RELATED"/>
    <property type="match status" value="1"/>
</dbReference>
<evidence type="ECO:0000313" key="9">
    <source>
        <dbReference type="Proteomes" id="UP000218387"/>
    </source>
</evidence>
<evidence type="ECO:0000256" key="6">
    <source>
        <dbReference type="ARBA" id="ARBA00023136"/>
    </source>
</evidence>
<dbReference type="KEGG" id="emt:CPZ25_013325"/>
<sequence length="188" mass="20352">MDAKKLFKLFISTFSLSMFTFGGGYVIVPLMRKKFVKELGWIEEQEMLDLTAIAQSSPGAMAVNASILVGYRVSGVLGAFVAIVGTVLPPLIILSVISLFYTAFRDNLYVGFLLKAMQAGVSAVIVDVVIDMGGDIFKARKALPVVMMFVVFILSAFVKMNVIILILICGLIGALVTFTAKRTGKNLL</sequence>
<feature type="transmembrane region" description="Helical" evidence="7">
    <location>
        <begin position="6"/>
        <end position="28"/>
    </location>
</feature>
<dbReference type="GO" id="GO:0015109">
    <property type="term" value="F:chromate transmembrane transporter activity"/>
    <property type="evidence" value="ECO:0007669"/>
    <property type="project" value="InterPro"/>
</dbReference>
<dbReference type="Pfam" id="PF02417">
    <property type="entry name" value="Chromate_transp"/>
    <property type="match status" value="1"/>
</dbReference>
<dbReference type="InterPro" id="IPR052518">
    <property type="entry name" value="CHR_Transporter"/>
</dbReference>
<keyword evidence="6 7" id="KW-0472">Membrane</keyword>
<comment type="similarity">
    <text evidence="2">Belongs to the chromate ion transporter (CHR) (TC 2.A.51) family.</text>
</comment>
<keyword evidence="5 7" id="KW-1133">Transmembrane helix</keyword>
<dbReference type="RefSeq" id="WP_058692970.1">
    <property type="nucleotide sequence ID" value="NZ_CABJDW020000006.1"/>
</dbReference>
<evidence type="ECO:0000256" key="2">
    <source>
        <dbReference type="ARBA" id="ARBA00005262"/>
    </source>
</evidence>
<evidence type="ECO:0000256" key="4">
    <source>
        <dbReference type="ARBA" id="ARBA00022692"/>
    </source>
</evidence>
<keyword evidence="4 7" id="KW-0812">Transmembrane</keyword>
<evidence type="ECO:0000256" key="7">
    <source>
        <dbReference type="SAM" id="Phobius"/>
    </source>
</evidence>
<dbReference type="PANTHER" id="PTHR43663:SF1">
    <property type="entry name" value="CHROMATE TRANSPORTER"/>
    <property type="match status" value="1"/>
</dbReference>
<proteinExistence type="inferred from homology"/>
<protein>
    <submittedName>
        <fullName evidence="8">Chromate transporter</fullName>
    </submittedName>
</protein>
<keyword evidence="3" id="KW-1003">Cell membrane</keyword>
<feature type="transmembrane region" description="Helical" evidence="7">
    <location>
        <begin position="76"/>
        <end position="102"/>
    </location>
</feature>
<organism evidence="8 9">
    <name type="scientific">Eubacterium maltosivorans</name>
    <dbReference type="NCBI Taxonomy" id="2041044"/>
    <lineage>
        <taxon>Bacteria</taxon>
        <taxon>Bacillati</taxon>
        <taxon>Bacillota</taxon>
        <taxon>Clostridia</taxon>
        <taxon>Eubacteriales</taxon>
        <taxon>Eubacteriaceae</taxon>
        <taxon>Eubacterium</taxon>
    </lineage>
</organism>
<keyword evidence="9" id="KW-1185">Reference proteome</keyword>
<dbReference type="EMBL" id="CP029487">
    <property type="protein sequence ID" value="QCT72266.1"/>
    <property type="molecule type" value="Genomic_DNA"/>
</dbReference>
<dbReference type="GO" id="GO:0005886">
    <property type="term" value="C:plasma membrane"/>
    <property type="evidence" value="ECO:0007669"/>
    <property type="project" value="UniProtKB-SubCell"/>
</dbReference>
<feature type="transmembrane region" description="Helical" evidence="7">
    <location>
        <begin position="164"/>
        <end position="180"/>
    </location>
</feature>
<dbReference type="InterPro" id="IPR003370">
    <property type="entry name" value="Chromate_transpt"/>
</dbReference>